<keyword evidence="1" id="KW-1133">Transmembrane helix</keyword>
<evidence type="ECO:0000313" key="2">
    <source>
        <dbReference type="EMBL" id="KAF8767004.1"/>
    </source>
</evidence>
<evidence type="ECO:0000256" key="1">
    <source>
        <dbReference type="SAM" id="Phobius"/>
    </source>
</evidence>
<keyword evidence="3" id="KW-1185">Reference proteome</keyword>
<keyword evidence="1" id="KW-0472">Membrane</keyword>
<name>A0A8T0E6A3_ARGBR</name>
<gene>
    <name evidence="2" type="ORF">HNY73_020016</name>
</gene>
<proteinExistence type="predicted"/>
<dbReference type="AlphaFoldDB" id="A0A8T0E6A3"/>
<comment type="caution">
    <text evidence="2">The sequence shown here is derived from an EMBL/GenBank/DDBJ whole genome shotgun (WGS) entry which is preliminary data.</text>
</comment>
<sequence length="119" mass="12861">MRACLLFGRVVWVMSGVSIVFGLRVWVMSGVSIVLGLRVWVMSGVLICGVWAACGWGNEWRVYCVGAALKPSAQIQSTVAVMDEKDISDDIETLADLNFPKRPSSLITYGGACVFDLGS</sequence>
<dbReference type="EMBL" id="JABXBU010002230">
    <property type="protein sequence ID" value="KAF8767004.1"/>
    <property type="molecule type" value="Genomic_DNA"/>
</dbReference>
<reference evidence="2" key="1">
    <citation type="journal article" date="2020" name="bioRxiv">
        <title>Chromosome-level reference genome of the European wasp spider Argiope bruennichi: a resource for studies on range expansion and evolutionary adaptation.</title>
        <authorList>
            <person name="Sheffer M.M."/>
            <person name="Hoppe A."/>
            <person name="Krehenwinkel H."/>
            <person name="Uhl G."/>
            <person name="Kuss A.W."/>
            <person name="Jensen L."/>
            <person name="Jensen C."/>
            <person name="Gillespie R.G."/>
            <person name="Hoff K.J."/>
            <person name="Prost S."/>
        </authorList>
    </citation>
    <scope>NUCLEOTIDE SEQUENCE</scope>
</reference>
<reference evidence="2" key="2">
    <citation type="submission" date="2020-06" db="EMBL/GenBank/DDBJ databases">
        <authorList>
            <person name="Sheffer M."/>
        </authorList>
    </citation>
    <scope>NUCLEOTIDE SEQUENCE</scope>
</reference>
<keyword evidence="1" id="KW-0812">Transmembrane</keyword>
<feature type="transmembrane region" description="Helical" evidence="1">
    <location>
        <begin position="32"/>
        <end position="53"/>
    </location>
</feature>
<evidence type="ECO:0000313" key="3">
    <source>
        <dbReference type="Proteomes" id="UP000807504"/>
    </source>
</evidence>
<organism evidence="2 3">
    <name type="scientific">Argiope bruennichi</name>
    <name type="common">Wasp spider</name>
    <name type="synonym">Aranea bruennichi</name>
    <dbReference type="NCBI Taxonomy" id="94029"/>
    <lineage>
        <taxon>Eukaryota</taxon>
        <taxon>Metazoa</taxon>
        <taxon>Ecdysozoa</taxon>
        <taxon>Arthropoda</taxon>
        <taxon>Chelicerata</taxon>
        <taxon>Arachnida</taxon>
        <taxon>Araneae</taxon>
        <taxon>Araneomorphae</taxon>
        <taxon>Entelegynae</taxon>
        <taxon>Araneoidea</taxon>
        <taxon>Araneidae</taxon>
        <taxon>Argiope</taxon>
    </lineage>
</organism>
<dbReference type="Proteomes" id="UP000807504">
    <property type="component" value="Unassembled WGS sequence"/>
</dbReference>
<protein>
    <submittedName>
        <fullName evidence="2">Uncharacterized protein</fullName>
    </submittedName>
</protein>
<accession>A0A8T0E6A3</accession>